<dbReference type="AlphaFoldDB" id="A0A7I7T4J7"/>
<sequence>MPRLPDPDFGKFGHGDEDQFREKGVLPDLCAAAVTVNIGCAPRVCIGYHTWQFGARAFADSLPWIAERLGVCRRS</sequence>
<reference evidence="1 2" key="1">
    <citation type="journal article" date="2019" name="Emerg. Microbes Infect.">
        <title>Comprehensive subspecies identification of 175 nontuberculous mycobacteria species based on 7547 genomic profiles.</title>
        <authorList>
            <person name="Matsumoto Y."/>
            <person name="Kinjo T."/>
            <person name="Motooka D."/>
            <person name="Nabeya D."/>
            <person name="Jung N."/>
            <person name="Uechi K."/>
            <person name="Horii T."/>
            <person name="Iida T."/>
            <person name="Fujita J."/>
            <person name="Nakamura S."/>
        </authorList>
    </citation>
    <scope>NUCLEOTIDE SEQUENCE [LARGE SCALE GENOMIC DNA]</scope>
    <source>
        <strain evidence="1 2">JCM 30396</strain>
    </source>
</reference>
<dbReference type="Proteomes" id="UP000467148">
    <property type="component" value="Chromosome"/>
</dbReference>
<gene>
    <name evidence="1" type="ORF">MHEL_24550</name>
</gene>
<proteinExistence type="predicted"/>
<name>A0A7I7T4J7_9MYCO</name>
<accession>A0A7I7T4J7</accession>
<dbReference type="EMBL" id="AP022596">
    <property type="protein sequence ID" value="BBY64212.1"/>
    <property type="molecule type" value="Genomic_DNA"/>
</dbReference>
<keyword evidence="2" id="KW-1185">Reference proteome</keyword>
<dbReference type="KEGG" id="mhev:MHEL_24550"/>
<organism evidence="1 2">
    <name type="scientific">Mycolicibacterium helvum</name>
    <dbReference type="NCBI Taxonomy" id="1534349"/>
    <lineage>
        <taxon>Bacteria</taxon>
        <taxon>Bacillati</taxon>
        <taxon>Actinomycetota</taxon>
        <taxon>Actinomycetes</taxon>
        <taxon>Mycobacteriales</taxon>
        <taxon>Mycobacteriaceae</taxon>
        <taxon>Mycolicibacterium</taxon>
    </lineage>
</organism>
<dbReference type="RefSeq" id="WP_163747762.1">
    <property type="nucleotide sequence ID" value="NZ_AP022596.1"/>
</dbReference>
<protein>
    <submittedName>
        <fullName evidence="1">Uncharacterized protein</fullName>
    </submittedName>
</protein>
<evidence type="ECO:0000313" key="2">
    <source>
        <dbReference type="Proteomes" id="UP000467148"/>
    </source>
</evidence>
<evidence type="ECO:0000313" key="1">
    <source>
        <dbReference type="EMBL" id="BBY64212.1"/>
    </source>
</evidence>